<protein>
    <recommendedName>
        <fullName evidence="5">Secretion system C-terminal sorting domain-containing protein</fullName>
    </recommendedName>
</protein>
<dbReference type="Pfam" id="PF18962">
    <property type="entry name" value="Por_Secre_tail"/>
    <property type="match status" value="1"/>
</dbReference>
<name>A0ABP1F0Y7_9FLAO</name>
<keyword evidence="3" id="KW-0677">Repeat</keyword>
<gene>
    <name evidence="6" type="ORF">T190423A01A_30403</name>
</gene>
<accession>A0ABP1F0Y7</accession>
<dbReference type="PANTHER" id="PTHR47566:SF1">
    <property type="entry name" value="PROTEIN NUD1"/>
    <property type="match status" value="1"/>
</dbReference>
<evidence type="ECO:0000256" key="2">
    <source>
        <dbReference type="ARBA" id="ARBA00022729"/>
    </source>
</evidence>
<proteinExistence type="predicted"/>
<dbReference type="Proteomes" id="UP001497527">
    <property type="component" value="Unassembled WGS sequence"/>
</dbReference>
<dbReference type="RefSeq" id="WP_348717425.1">
    <property type="nucleotide sequence ID" value="NZ_CAXJIO010000012.1"/>
</dbReference>
<keyword evidence="1" id="KW-0433">Leucine-rich repeat</keyword>
<feature type="domain" description="Secretion system C-terminal sorting" evidence="5">
    <location>
        <begin position="404"/>
        <end position="468"/>
    </location>
</feature>
<organism evidence="6 7">
    <name type="scientific">Tenacibaculum polynesiense</name>
    <dbReference type="NCBI Taxonomy" id="3137857"/>
    <lineage>
        <taxon>Bacteria</taxon>
        <taxon>Pseudomonadati</taxon>
        <taxon>Bacteroidota</taxon>
        <taxon>Flavobacteriia</taxon>
        <taxon>Flavobacteriales</taxon>
        <taxon>Flavobacteriaceae</taxon>
        <taxon>Tenacibaculum</taxon>
    </lineage>
</organism>
<dbReference type="SUPFAM" id="SSF52058">
    <property type="entry name" value="L domain-like"/>
    <property type="match status" value="1"/>
</dbReference>
<dbReference type="Gene3D" id="3.80.10.10">
    <property type="entry name" value="Ribonuclease Inhibitor"/>
    <property type="match status" value="2"/>
</dbReference>
<evidence type="ECO:0000256" key="1">
    <source>
        <dbReference type="ARBA" id="ARBA00022614"/>
    </source>
</evidence>
<keyword evidence="2 4" id="KW-0732">Signal</keyword>
<evidence type="ECO:0000313" key="6">
    <source>
        <dbReference type="EMBL" id="CAL2103289.1"/>
    </source>
</evidence>
<reference evidence="6 7" key="1">
    <citation type="submission" date="2024-05" db="EMBL/GenBank/DDBJ databases">
        <authorList>
            <person name="Duchaud E."/>
        </authorList>
    </citation>
    <scope>NUCLEOTIDE SEQUENCE [LARGE SCALE GENOMIC DNA]</scope>
    <source>
        <strain evidence="6">Ena-SAMPLE-TAB-13-05-2024-13:56:06:370-140308</strain>
    </source>
</reference>
<evidence type="ECO:0000259" key="5">
    <source>
        <dbReference type="Pfam" id="PF18962"/>
    </source>
</evidence>
<comment type="caution">
    <text evidence="6">The sequence shown here is derived from an EMBL/GenBank/DDBJ whole genome shotgun (WGS) entry which is preliminary data.</text>
</comment>
<dbReference type="InterPro" id="IPR052574">
    <property type="entry name" value="CDIRP"/>
</dbReference>
<feature type="chain" id="PRO_5047082624" description="Secretion system C-terminal sorting domain-containing protein" evidence="4">
    <location>
        <begin position="20"/>
        <end position="470"/>
    </location>
</feature>
<evidence type="ECO:0000313" key="7">
    <source>
        <dbReference type="Proteomes" id="UP001497527"/>
    </source>
</evidence>
<evidence type="ECO:0000256" key="3">
    <source>
        <dbReference type="ARBA" id="ARBA00022737"/>
    </source>
</evidence>
<evidence type="ECO:0000256" key="4">
    <source>
        <dbReference type="SAM" id="SignalP"/>
    </source>
</evidence>
<dbReference type="NCBIfam" id="TIGR04183">
    <property type="entry name" value="Por_Secre_tail"/>
    <property type="match status" value="1"/>
</dbReference>
<keyword evidence="7" id="KW-1185">Reference proteome</keyword>
<feature type="signal peptide" evidence="4">
    <location>
        <begin position="1"/>
        <end position="19"/>
    </location>
</feature>
<dbReference type="InterPro" id="IPR032675">
    <property type="entry name" value="LRR_dom_sf"/>
</dbReference>
<dbReference type="EMBL" id="CAXJIO010000012">
    <property type="protein sequence ID" value="CAL2103289.1"/>
    <property type="molecule type" value="Genomic_DNA"/>
</dbReference>
<sequence>MKKIITLLTAIFASTLGFSQIVNIPDANFKNALINYSHTIDTNNDGEIQVSEAHAWTNPIVISSKNISDLTGIEAFVNIPILACDGNNLTKLDLKYNTKLTMLFAMDNDIEKLTLTSNPLLKTLYANNNNLKSVNIANGNNATLTTFDLRFNPNLKCVQIDRYFTPLNSWKKDTNTSYSNYPCKETINPILPDKTVSGPTPLGGFKINTSQVVYIPDSNFKNALLNNTPTIDINNDGEIQVSEAQAYGPYLNVGGKNISDLTGIEAFTNLTFLACNGNNLTKLNIDKNINLTVLYCAGNQIEKLSLVKNTQLENLSSWSCNLKTINVANGRNSILSTFNVTNNPNLECIQIDNGFTPYSSWGKDNTASYSTFPCANSINPILPDKTAMGPTPLGGYKTHADISIYPNPTSEILHIKGDNIDKIEIYNLNGIKVLETTSSTLNVSKLSTGIYSIQMITAKNESILKKFVKK</sequence>
<dbReference type="InterPro" id="IPR026444">
    <property type="entry name" value="Secre_tail"/>
</dbReference>
<dbReference type="PANTHER" id="PTHR47566">
    <property type="match status" value="1"/>
</dbReference>